<protein>
    <submittedName>
        <fullName evidence="1">Uncharacterized protein</fullName>
    </submittedName>
</protein>
<name>A0A384K581_BOTFB</name>
<keyword evidence="2" id="KW-1185">Reference proteome</keyword>
<evidence type="ECO:0000313" key="2">
    <source>
        <dbReference type="Proteomes" id="UP000001798"/>
    </source>
</evidence>
<dbReference type="EMBL" id="CP009819">
    <property type="protein sequence ID" value="ATZ57921.1"/>
    <property type="molecule type" value="Genomic_DNA"/>
</dbReference>
<accession>A0A384K581</accession>
<sequence>MDEFGPNYR</sequence>
<dbReference type="VEuPathDB" id="FungiDB:Bcin15g04290"/>
<reference evidence="1 2" key="1">
    <citation type="journal article" date="2011" name="PLoS Genet.">
        <title>Genomic analysis of the necrotrophic fungal pathogens Sclerotinia sclerotiorum and Botrytis cinerea.</title>
        <authorList>
            <person name="Amselem J."/>
            <person name="Cuomo C.A."/>
            <person name="van Kan J.A."/>
            <person name="Viaud M."/>
            <person name="Benito E.P."/>
            <person name="Couloux A."/>
            <person name="Coutinho P.M."/>
            <person name="de Vries R.P."/>
            <person name="Dyer P.S."/>
            <person name="Fillinger S."/>
            <person name="Fournier E."/>
            <person name="Gout L."/>
            <person name="Hahn M."/>
            <person name="Kohn L."/>
            <person name="Lapalu N."/>
            <person name="Plummer K.M."/>
            <person name="Pradier J.M."/>
            <person name="Quevillon E."/>
            <person name="Sharon A."/>
            <person name="Simon A."/>
            <person name="ten Have A."/>
            <person name="Tudzynski B."/>
            <person name="Tudzynski P."/>
            <person name="Wincker P."/>
            <person name="Andrew M."/>
            <person name="Anthouard V."/>
            <person name="Beever R.E."/>
            <person name="Beffa R."/>
            <person name="Benoit I."/>
            <person name="Bouzid O."/>
            <person name="Brault B."/>
            <person name="Chen Z."/>
            <person name="Choquer M."/>
            <person name="Collemare J."/>
            <person name="Cotton P."/>
            <person name="Danchin E.G."/>
            <person name="Da Silva C."/>
            <person name="Gautier A."/>
            <person name="Giraud C."/>
            <person name="Giraud T."/>
            <person name="Gonzalez C."/>
            <person name="Grossetete S."/>
            <person name="Guldener U."/>
            <person name="Henrissat B."/>
            <person name="Howlett B.J."/>
            <person name="Kodira C."/>
            <person name="Kretschmer M."/>
            <person name="Lappartient A."/>
            <person name="Leroch M."/>
            <person name="Levis C."/>
            <person name="Mauceli E."/>
            <person name="Neuveglise C."/>
            <person name="Oeser B."/>
            <person name="Pearson M."/>
            <person name="Poulain J."/>
            <person name="Poussereau N."/>
            <person name="Quesneville H."/>
            <person name="Rascle C."/>
            <person name="Schumacher J."/>
            <person name="Segurens B."/>
            <person name="Sexton A."/>
            <person name="Silva E."/>
            <person name="Sirven C."/>
            <person name="Soanes D.M."/>
            <person name="Talbot N.J."/>
            <person name="Templeton M."/>
            <person name="Yandava C."/>
            <person name="Yarden O."/>
            <person name="Zeng Q."/>
            <person name="Rollins J.A."/>
            <person name="Lebrun M.H."/>
            <person name="Dickman M."/>
        </authorList>
    </citation>
    <scope>NUCLEOTIDE SEQUENCE [LARGE SCALE GENOMIC DNA]</scope>
    <source>
        <strain evidence="1 2">B05.10</strain>
    </source>
</reference>
<reference evidence="1 2" key="2">
    <citation type="journal article" date="2012" name="Eukaryot. Cell">
        <title>Genome update of Botrytis cinerea strains B05.10 and T4.</title>
        <authorList>
            <person name="Staats M."/>
            <person name="van Kan J.A."/>
        </authorList>
    </citation>
    <scope>NUCLEOTIDE SEQUENCE [LARGE SCALE GENOMIC DNA]</scope>
    <source>
        <strain evidence="1 2">B05.10</strain>
    </source>
</reference>
<dbReference type="Proteomes" id="UP000001798">
    <property type="component" value="Chromosome 15"/>
</dbReference>
<organism evidence="1 2">
    <name type="scientific">Botryotinia fuckeliana (strain B05.10)</name>
    <name type="common">Noble rot fungus</name>
    <name type="synonym">Botrytis cinerea</name>
    <dbReference type="NCBI Taxonomy" id="332648"/>
    <lineage>
        <taxon>Eukaryota</taxon>
        <taxon>Fungi</taxon>
        <taxon>Dikarya</taxon>
        <taxon>Ascomycota</taxon>
        <taxon>Pezizomycotina</taxon>
        <taxon>Leotiomycetes</taxon>
        <taxon>Helotiales</taxon>
        <taxon>Sclerotiniaceae</taxon>
        <taxon>Botrytis</taxon>
    </lineage>
</organism>
<proteinExistence type="predicted"/>
<evidence type="ECO:0000313" key="1">
    <source>
        <dbReference type="EMBL" id="ATZ57921.1"/>
    </source>
</evidence>
<gene>
    <name evidence="1" type="ORF">BCIN_15g04290</name>
</gene>
<reference evidence="1 2" key="3">
    <citation type="journal article" date="2017" name="Mol. Plant Pathol.">
        <title>A gapless genome sequence of the fungus Botrytis cinerea.</title>
        <authorList>
            <person name="Van Kan J.A."/>
            <person name="Stassen J.H."/>
            <person name="Mosbach A."/>
            <person name="Van Der Lee T.A."/>
            <person name="Faino L."/>
            <person name="Farmer A.D."/>
            <person name="Papasotiriou D.G."/>
            <person name="Zhou S."/>
            <person name="Seidl M.F."/>
            <person name="Cottam E."/>
            <person name="Edel D."/>
            <person name="Hahn M."/>
            <person name="Schwartz D.C."/>
            <person name="Dietrich R.A."/>
            <person name="Widdison S."/>
            <person name="Scalliet G."/>
        </authorList>
    </citation>
    <scope>NUCLEOTIDE SEQUENCE [LARGE SCALE GENOMIC DNA]</scope>
    <source>
        <strain evidence="1 2">B05.10</strain>
    </source>
</reference>